<dbReference type="Proteomes" id="UP000287171">
    <property type="component" value="Unassembled WGS sequence"/>
</dbReference>
<accession>A0A402BHN8</accession>
<organism evidence="1 2">
    <name type="scientific">Dictyobacter alpinus</name>
    <dbReference type="NCBI Taxonomy" id="2014873"/>
    <lineage>
        <taxon>Bacteria</taxon>
        <taxon>Bacillati</taxon>
        <taxon>Chloroflexota</taxon>
        <taxon>Ktedonobacteria</taxon>
        <taxon>Ktedonobacterales</taxon>
        <taxon>Dictyobacteraceae</taxon>
        <taxon>Dictyobacter</taxon>
    </lineage>
</organism>
<name>A0A402BHN8_9CHLR</name>
<comment type="caution">
    <text evidence="1">The sequence shown here is derived from an EMBL/GenBank/DDBJ whole genome shotgun (WGS) entry which is preliminary data.</text>
</comment>
<dbReference type="AlphaFoldDB" id="A0A402BHN8"/>
<evidence type="ECO:0000313" key="2">
    <source>
        <dbReference type="Proteomes" id="UP000287171"/>
    </source>
</evidence>
<protein>
    <submittedName>
        <fullName evidence="1">Uncharacterized protein</fullName>
    </submittedName>
</protein>
<sequence>MDIFMRQPNDVTDIDTVYLPVAGKSMHDTFERETEVVPVLFQPPRDTLQEIFTTPIPEVMATSPTSLERSSYTLKHQRDSYAQSIALDIVVDKVYSYAIQTICPTRNVRDTLITIEYLCDLFLARRKALPLEISLHWLACLEMLASGHSCFSYTFSDQRKASSYLAGDVVEIPFFARPMENENMIIVRGG</sequence>
<reference evidence="2" key="1">
    <citation type="submission" date="2018-12" db="EMBL/GenBank/DDBJ databases">
        <title>Tengunoibacter tsumagoiensis gen. nov., sp. nov., Dictyobacter kobayashii sp. nov., D. alpinus sp. nov., and D. joshuensis sp. nov. and description of Dictyobacteraceae fam. nov. within the order Ktedonobacterales isolated from Tengu-no-mugimeshi.</title>
        <authorList>
            <person name="Wang C.M."/>
            <person name="Zheng Y."/>
            <person name="Sakai Y."/>
            <person name="Toyoda A."/>
            <person name="Minakuchi Y."/>
            <person name="Abe K."/>
            <person name="Yokota A."/>
            <person name="Yabe S."/>
        </authorList>
    </citation>
    <scope>NUCLEOTIDE SEQUENCE [LARGE SCALE GENOMIC DNA]</scope>
    <source>
        <strain evidence="2">Uno16</strain>
    </source>
</reference>
<keyword evidence="2" id="KW-1185">Reference proteome</keyword>
<dbReference type="OrthoDB" id="162499at2"/>
<dbReference type="RefSeq" id="WP_126630877.1">
    <property type="nucleotide sequence ID" value="NZ_BIFT01000002.1"/>
</dbReference>
<evidence type="ECO:0000313" key="1">
    <source>
        <dbReference type="EMBL" id="GCE30839.1"/>
    </source>
</evidence>
<proteinExistence type="predicted"/>
<dbReference type="EMBL" id="BIFT01000002">
    <property type="protein sequence ID" value="GCE30839.1"/>
    <property type="molecule type" value="Genomic_DNA"/>
</dbReference>
<gene>
    <name evidence="1" type="ORF">KDA_63230</name>
</gene>